<dbReference type="GO" id="GO:0005525">
    <property type="term" value="F:GTP binding"/>
    <property type="evidence" value="ECO:0007669"/>
    <property type="project" value="UniProtKB-UniRule"/>
</dbReference>
<dbReference type="GO" id="GO:0003924">
    <property type="term" value="F:GTPase activity"/>
    <property type="evidence" value="ECO:0007669"/>
    <property type="project" value="InterPro"/>
</dbReference>
<reference evidence="11 12" key="1">
    <citation type="submission" date="2015-03" db="EMBL/GenBank/DDBJ databases">
        <title>Genome assembly of Sandaracinus amylolyticus DSM 53668.</title>
        <authorList>
            <person name="Sharma G."/>
            <person name="Subramanian S."/>
        </authorList>
    </citation>
    <scope>NUCLEOTIDE SEQUENCE [LARGE SCALE GENOMIC DNA]</scope>
    <source>
        <strain evidence="11 12">DSM 53668</strain>
    </source>
</reference>
<protein>
    <recommendedName>
        <fullName evidence="2 8">Elongation factor G</fullName>
        <shortName evidence="8">EF-G</shortName>
    </recommendedName>
</protein>
<dbReference type="PANTHER" id="PTHR43261">
    <property type="entry name" value="TRANSLATION ELONGATION FACTOR G-RELATED"/>
    <property type="match status" value="1"/>
</dbReference>
<evidence type="ECO:0000256" key="8">
    <source>
        <dbReference type="HAMAP-Rule" id="MF_00054"/>
    </source>
</evidence>
<dbReference type="AlphaFoldDB" id="A0A0F6YKY1"/>
<dbReference type="Pfam" id="PF00009">
    <property type="entry name" value="GTP_EFTU"/>
    <property type="match status" value="1"/>
</dbReference>
<dbReference type="EMBL" id="CP011125">
    <property type="protein sequence ID" value="AKF09210.1"/>
    <property type="molecule type" value="Genomic_DNA"/>
</dbReference>
<organism evidence="11 12">
    <name type="scientific">Sandaracinus amylolyticus</name>
    <dbReference type="NCBI Taxonomy" id="927083"/>
    <lineage>
        <taxon>Bacteria</taxon>
        <taxon>Pseudomonadati</taxon>
        <taxon>Myxococcota</taxon>
        <taxon>Polyangia</taxon>
        <taxon>Polyangiales</taxon>
        <taxon>Sandaracinaceae</taxon>
        <taxon>Sandaracinus</taxon>
    </lineage>
</organism>
<dbReference type="Gene3D" id="3.40.50.300">
    <property type="entry name" value="P-loop containing nucleotide triphosphate hydrolases"/>
    <property type="match status" value="1"/>
</dbReference>
<feature type="domain" description="Tr-type G" evidence="10">
    <location>
        <begin position="74"/>
        <end position="349"/>
    </location>
</feature>
<dbReference type="Pfam" id="PF00679">
    <property type="entry name" value="EFG_C"/>
    <property type="match status" value="1"/>
</dbReference>
<dbReference type="FunFam" id="3.30.70.870:FF:000002">
    <property type="entry name" value="Translation elongation factor 2"/>
    <property type="match status" value="1"/>
</dbReference>
<dbReference type="Pfam" id="PF03144">
    <property type="entry name" value="GTP_EFTU_D2"/>
    <property type="match status" value="1"/>
</dbReference>
<dbReference type="GO" id="GO:0005737">
    <property type="term" value="C:cytoplasm"/>
    <property type="evidence" value="ECO:0007669"/>
    <property type="project" value="UniProtKB-SubCell"/>
</dbReference>
<dbReference type="NCBIfam" id="TIGR00231">
    <property type="entry name" value="small_GTP"/>
    <property type="match status" value="1"/>
</dbReference>
<dbReference type="InterPro" id="IPR004540">
    <property type="entry name" value="Transl_elong_EFG/EF2"/>
</dbReference>
<accession>A0A0F6YKY1</accession>
<dbReference type="Proteomes" id="UP000034883">
    <property type="component" value="Chromosome"/>
</dbReference>
<evidence type="ECO:0000256" key="3">
    <source>
        <dbReference type="ARBA" id="ARBA00022741"/>
    </source>
</evidence>
<dbReference type="GO" id="GO:0003746">
    <property type="term" value="F:translation elongation factor activity"/>
    <property type="evidence" value="ECO:0007669"/>
    <property type="project" value="UniProtKB-UniRule"/>
</dbReference>
<evidence type="ECO:0000256" key="7">
    <source>
        <dbReference type="ARBA" id="ARBA00024731"/>
    </source>
</evidence>
<dbReference type="PROSITE" id="PS51722">
    <property type="entry name" value="G_TR_2"/>
    <property type="match status" value="1"/>
</dbReference>
<dbReference type="SUPFAM" id="SSF54980">
    <property type="entry name" value="EF-G C-terminal domain-like"/>
    <property type="match status" value="2"/>
</dbReference>
<dbReference type="NCBIfam" id="TIGR00484">
    <property type="entry name" value="EF-G"/>
    <property type="match status" value="1"/>
</dbReference>
<dbReference type="InterPro" id="IPR000640">
    <property type="entry name" value="EFG_V-like"/>
</dbReference>
<evidence type="ECO:0000313" key="12">
    <source>
        <dbReference type="Proteomes" id="UP000034883"/>
    </source>
</evidence>
<evidence type="ECO:0000256" key="9">
    <source>
        <dbReference type="SAM" id="MobiDB-lite"/>
    </source>
</evidence>
<comment type="subcellular location">
    <subcellularLocation>
        <location evidence="8">Cytoplasm</location>
    </subcellularLocation>
</comment>
<dbReference type="SUPFAM" id="SSF50447">
    <property type="entry name" value="Translation proteins"/>
    <property type="match status" value="1"/>
</dbReference>
<name>A0A0F6YKY1_9BACT</name>
<evidence type="ECO:0000256" key="1">
    <source>
        <dbReference type="ARBA" id="ARBA00005870"/>
    </source>
</evidence>
<feature type="binding site" evidence="8">
    <location>
        <begin position="147"/>
        <end position="151"/>
    </location>
    <ligand>
        <name>GTP</name>
        <dbReference type="ChEBI" id="CHEBI:37565"/>
    </ligand>
</feature>
<dbReference type="FunFam" id="3.40.50.300:FF:000029">
    <property type="entry name" value="Elongation factor G"/>
    <property type="match status" value="1"/>
</dbReference>
<dbReference type="InterPro" id="IPR041095">
    <property type="entry name" value="EFG_II"/>
</dbReference>
<dbReference type="Gene3D" id="3.30.70.240">
    <property type="match status" value="1"/>
</dbReference>
<proteinExistence type="inferred from homology"/>
<evidence type="ECO:0000256" key="4">
    <source>
        <dbReference type="ARBA" id="ARBA00022768"/>
    </source>
</evidence>
<keyword evidence="8" id="KW-0963">Cytoplasm</keyword>
<dbReference type="InterPro" id="IPR035647">
    <property type="entry name" value="EFG_III/V"/>
</dbReference>
<evidence type="ECO:0000313" key="11">
    <source>
        <dbReference type="EMBL" id="AKF09210.1"/>
    </source>
</evidence>
<dbReference type="CDD" id="cd01434">
    <property type="entry name" value="EFG_mtEFG1_IV"/>
    <property type="match status" value="1"/>
</dbReference>
<dbReference type="Pfam" id="PF03764">
    <property type="entry name" value="EFG_IV"/>
    <property type="match status" value="1"/>
</dbReference>
<dbReference type="PRINTS" id="PR00315">
    <property type="entry name" value="ELONGATNFCT"/>
</dbReference>
<dbReference type="InterPro" id="IPR020568">
    <property type="entry name" value="Ribosomal_Su5_D2-typ_SF"/>
</dbReference>
<gene>
    <name evidence="8" type="primary">fusA</name>
    <name evidence="11" type="ORF">DB32_006359</name>
</gene>
<dbReference type="STRING" id="927083.DB32_006359"/>
<evidence type="ECO:0000256" key="5">
    <source>
        <dbReference type="ARBA" id="ARBA00022917"/>
    </source>
</evidence>
<sequence>MDERARGRAFRRDHAAGGRVRGAATEPRSLEPSRASVDVPLCATAMQTGTLARRRTRPSMFGIETSMLRHLPIERLRNVGIVAHVDAGKTTLTERILFYTGRIHTIGEVHHGTTTTDSEPSERARGITIQAAAITCDWRDHRIQLIDTPGHVDFGIEVERSLRVLDGAVVVIDAVAGVQPQTETVWRQADRHDVPRIVFVNKLDRPGASFERALASIEARLGARVAPIALPIGEGEDFVGVVDPIRRRALIWRGEGDGRAFDEVALSGALVDVAERARARLVDLCADVDPGFAEAYVERGDADDATFVRALRRGTATRSFVPVLAGAAYANKGVQPLLDAMIALLPSPADRPPVRGRDGEERPPSEDAALAALCFKVVHDDWGQRAFVRVYSGTMRRGDPVRLAPRGERVRIGRLVRVFAASVEDVEEVRAGGIAAVLGGSIASGETLCDPAAEIVLEAIDAPAPVITVALEPTTRGDRDRMGTALHRLCSEDPSLRLRTDPETGETTLSGMGELHLQIAVERLETTHRVKVRASAPRVAYRETVSRVAEHETKHVKMSGGPGQYAHVRVRLEPGARGTGVVFVDQVRGGEIPAQYVSGVEKGVRLAATSGVLSGSPVVDVVFTLLGGSFHSNDSSELAFQICAERAFREIMPLAGPVLLEPVMELEIDVPEGAVGSVIGDLGARRGRVVALEGEGDARRVRALAPLAELAGYVAALRSLTQGRGTASMRLEGYAAVPESLVAKAIAKA</sequence>
<keyword evidence="12" id="KW-1185">Reference proteome</keyword>
<keyword evidence="4 8" id="KW-0251">Elongation factor</keyword>
<comment type="function">
    <text evidence="7 8">Catalyzes the GTP-dependent ribosomal translocation step during translation elongation. During this step, the ribosome changes from the pre-translocational (PRE) to the post-translocational (POST) state as the newly formed A-site-bound peptidyl-tRNA and P-site-bound deacylated tRNA move to the P and E sites, respectively. Catalyzes the coordinated movement of the two tRNA molecules, the mRNA and conformational changes in the ribosome.</text>
</comment>
<dbReference type="KEGG" id="samy:DB32_006359"/>
<dbReference type="PROSITE" id="PS00301">
    <property type="entry name" value="G_TR_1"/>
    <property type="match status" value="1"/>
</dbReference>
<keyword evidence="6 8" id="KW-0342">GTP-binding</keyword>
<evidence type="ECO:0000259" key="10">
    <source>
        <dbReference type="PROSITE" id="PS51722"/>
    </source>
</evidence>
<keyword evidence="5 8" id="KW-0648">Protein biosynthesis</keyword>
<dbReference type="InterPro" id="IPR000795">
    <property type="entry name" value="T_Tr_GTP-bd_dom"/>
</dbReference>
<feature type="compositionally biased region" description="Basic and acidic residues" evidence="9">
    <location>
        <begin position="1"/>
        <end position="16"/>
    </location>
</feature>
<dbReference type="SMART" id="SM00889">
    <property type="entry name" value="EFG_IV"/>
    <property type="match status" value="1"/>
</dbReference>
<dbReference type="SMART" id="SM00838">
    <property type="entry name" value="EFG_C"/>
    <property type="match status" value="1"/>
</dbReference>
<comment type="similarity">
    <text evidence="1 8">Belongs to the TRAFAC class translation factor GTPase superfamily. Classic translation factor GTPase family. EF-G/EF-2 subfamily.</text>
</comment>
<keyword evidence="3 8" id="KW-0547">Nucleotide-binding</keyword>
<dbReference type="Gene3D" id="2.40.30.10">
    <property type="entry name" value="Translation factors"/>
    <property type="match status" value="1"/>
</dbReference>
<dbReference type="CDD" id="cd01886">
    <property type="entry name" value="EF-G"/>
    <property type="match status" value="1"/>
</dbReference>
<feature type="binding site" evidence="8">
    <location>
        <begin position="83"/>
        <end position="90"/>
    </location>
    <ligand>
        <name>GTP</name>
        <dbReference type="ChEBI" id="CHEBI:37565"/>
    </ligand>
</feature>
<dbReference type="Gene3D" id="3.30.230.10">
    <property type="match status" value="1"/>
</dbReference>
<dbReference type="Pfam" id="PF14492">
    <property type="entry name" value="EFG_III"/>
    <property type="match status" value="1"/>
</dbReference>
<dbReference type="FunFam" id="3.30.70.240:FF:000001">
    <property type="entry name" value="Elongation factor G"/>
    <property type="match status" value="1"/>
</dbReference>
<dbReference type="InterPro" id="IPR005517">
    <property type="entry name" value="Transl_elong_EFG/EF2_IV"/>
</dbReference>
<dbReference type="CDD" id="cd16262">
    <property type="entry name" value="EFG_III"/>
    <property type="match status" value="1"/>
</dbReference>
<feature type="binding site" evidence="8">
    <location>
        <begin position="201"/>
        <end position="204"/>
    </location>
    <ligand>
        <name>GTP</name>
        <dbReference type="ChEBI" id="CHEBI:37565"/>
    </ligand>
</feature>
<dbReference type="InterPro" id="IPR004161">
    <property type="entry name" value="EFTu-like_2"/>
</dbReference>
<dbReference type="InterPro" id="IPR047872">
    <property type="entry name" value="EFG_IV"/>
</dbReference>
<dbReference type="InterPro" id="IPR031157">
    <property type="entry name" value="G_TR_CS"/>
</dbReference>
<dbReference type="PANTHER" id="PTHR43261:SF1">
    <property type="entry name" value="RIBOSOME-RELEASING FACTOR 2, MITOCHONDRIAL"/>
    <property type="match status" value="1"/>
</dbReference>
<evidence type="ECO:0000256" key="6">
    <source>
        <dbReference type="ARBA" id="ARBA00023134"/>
    </source>
</evidence>
<dbReference type="InterPro" id="IPR009000">
    <property type="entry name" value="Transl_B-barrel_sf"/>
</dbReference>
<dbReference type="NCBIfam" id="NF009381">
    <property type="entry name" value="PRK12740.1-5"/>
    <property type="match status" value="1"/>
</dbReference>
<dbReference type="GO" id="GO:0032790">
    <property type="term" value="P:ribosome disassembly"/>
    <property type="evidence" value="ECO:0007669"/>
    <property type="project" value="TreeGrafter"/>
</dbReference>
<feature type="region of interest" description="Disordered" evidence="9">
    <location>
        <begin position="1"/>
        <end position="36"/>
    </location>
</feature>
<dbReference type="Gene3D" id="3.30.70.870">
    <property type="entry name" value="Elongation Factor G (Translational Gtpase), domain 3"/>
    <property type="match status" value="1"/>
</dbReference>
<dbReference type="HAMAP" id="MF_00054_B">
    <property type="entry name" value="EF_G_EF_2_B"/>
    <property type="match status" value="1"/>
</dbReference>
<dbReference type="SUPFAM" id="SSF52540">
    <property type="entry name" value="P-loop containing nucleoside triphosphate hydrolases"/>
    <property type="match status" value="1"/>
</dbReference>
<dbReference type="InterPro" id="IPR014721">
    <property type="entry name" value="Ribsml_uS5_D2-typ_fold_subgr"/>
</dbReference>
<dbReference type="InterPro" id="IPR005225">
    <property type="entry name" value="Small_GTP-bd"/>
</dbReference>
<dbReference type="InterPro" id="IPR009022">
    <property type="entry name" value="EFG_III"/>
</dbReference>
<dbReference type="InterPro" id="IPR035649">
    <property type="entry name" value="EFG_V"/>
</dbReference>
<dbReference type="InterPro" id="IPR027417">
    <property type="entry name" value="P-loop_NTPase"/>
</dbReference>
<dbReference type="CDD" id="cd03713">
    <property type="entry name" value="EFG_mtEFG_C"/>
    <property type="match status" value="1"/>
</dbReference>
<evidence type="ECO:0000256" key="2">
    <source>
        <dbReference type="ARBA" id="ARBA00017872"/>
    </source>
</evidence>
<dbReference type="SUPFAM" id="SSF54211">
    <property type="entry name" value="Ribosomal protein S5 domain 2-like"/>
    <property type="match status" value="1"/>
</dbReference>